<organism evidence="11">
    <name type="scientific">Strongyloides ratti</name>
    <name type="common">Parasitic roundworm</name>
    <dbReference type="NCBI Taxonomy" id="34506"/>
    <lineage>
        <taxon>Eukaryota</taxon>
        <taxon>Metazoa</taxon>
        <taxon>Ecdysozoa</taxon>
        <taxon>Nematoda</taxon>
        <taxon>Chromadorea</taxon>
        <taxon>Rhabditida</taxon>
        <taxon>Tylenchina</taxon>
        <taxon>Panagrolaimomorpha</taxon>
        <taxon>Strongyloidoidea</taxon>
        <taxon>Strongyloididae</taxon>
        <taxon>Strongyloides</taxon>
    </lineage>
</organism>
<accession>A0A090L4Q2</accession>
<evidence type="ECO:0000313" key="11">
    <source>
        <dbReference type="EMBL" id="CEF63102.1"/>
    </source>
</evidence>
<dbReference type="GO" id="GO:0098796">
    <property type="term" value="C:membrane protein complex"/>
    <property type="evidence" value="ECO:0007669"/>
    <property type="project" value="UniProtKB-ARBA"/>
</dbReference>
<dbReference type="CTD" id="36375467"/>
<dbReference type="Pfam" id="PF01257">
    <property type="entry name" value="2Fe-2S_thioredx"/>
    <property type="match status" value="1"/>
</dbReference>
<feature type="binding site" evidence="9">
    <location>
        <position position="163"/>
    </location>
    <ligand>
        <name>[2Fe-2S] cluster</name>
        <dbReference type="ChEBI" id="CHEBI:190135"/>
    </ligand>
</feature>
<dbReference type="CDD" id="cd03064">
    <property type="entry name" value="TRX_Fd_NuoE"/>
    <property type="match status" value="1"/>
</dbReference>
<keyword evidence="6 9" id="KW-0411">Iron-sulfur</keyword>
<evidence type="ECO:0000256" key="1">
    <source>
        <dbReference type="ARBA" id="ARBA00010643"/>
    </source>
</evidence>
<keyword evidence="5 9" id="KW-0408">Iron</keyword>
<dbReference type="GO" id="GO:0008137">
    <property type="term" value="F:NADH dehydrogenase (ubiquinone) activity"/>
    <property type="evidence" value="ECO:0007669"/>
    <property type="project" value="UniProtKB-ARBA"/>
</dbReference>
<dbReference type="GO" id="GO:0003954">
    <property type="term" value="F:NADH dehydrogenase activity"/>
    <property type="evidence" value="ECO:0007669"/>
    <property type="project" value="TreeGrafter"/>
</dbReference>
<evidence type="ECO:0000256" key="4">
    <source>
        <dbReference type="ARBA" id="ARBA00022967"/>
    </source>
</evidence>
<feature type="region of interest" description="Disordered" evidence="10">
    <location>
        <begin position="199"/>
        <end position="236"/>
    </location>
</feature>
<evidence type="ECO:0000256" key="7">
    <source>
        <dbReference type="ARBA" id="ARBA00023027"/>
    </source>
</evidence>
<dbReference type="PIRSF" id="PIRSF000216">
    <property type="entry name" value="NADH_DH_24kDa"/>
    <property type="match status" value="1"/>
</dbReference>
<comment type="cofactor">
    <cofactor evidence="8">
        <name>[2Fe-2S] cluster</name>
        <dbReference type="ChEBI" id="CHEBI:190135"/>
    </cofactor>
</comment>
<keyword evidence="11" id="KW-0830">Ubiquinone</keyword>
<dbReference type="AlphaFoldDB" id="A0A090L4Q2"/>
<dbReference type="GO" id="GO:0006120">
    <property type="term" value="P:mitochondrial electron transport, NADH to ubiquinone"/>
    <property type="evidence" value="ECO:0007669"/>
    <property type="project" value="UniProtKB-ARBA"/>
</dbReference>
<dbReference type="WBParaSite" id="SRAE_1000136700.1">
    <property type="protein sequence ID" value="SRAE_1000136700.1"/>
    <property type="gene ID" value="WBGene00257972"/>
</dbReference>
<keyword evidence="2 9" id="KW-0001">2Fe-2S</keyword>
<comment type="cofactor">
    <cofactor evidence="9">
        <name>[2Fe-2S] cluster</name>
        <dbReference type="ChEBI" id="CHEBI:190135"/>
    </cofactor>
    <text evidence="9">Binds 1 [2Fe-2S] cluster.</text>
</comment>
<dbReference type="InterPro" id="IPR002023">
    <property type="entry name" value="NuoE-like"/>
</dbReference>
<dbReference type="PANTHER" id="PTHR10371:SF3">
    <property type="entry name" value="NADH DEHYDROGENASE [UBIQUINONE] FLAVOPROTEIN 2, MITOCHONDRIAL"/>
    <property type="match status" value="1"/>
</dbReference>
<dbReference type="OrthoDB" id="10254187at2759"/>
<dbReference type="STRING" id="34506.A0A090L4Q2"/>
<evidence type="ECO:0000256" key="6">
    <source>
        <dbReference type="ARBA" id="ARBA00023014"/>
    </source>
</evidence>
<dbReference type="SUPFAM" id="SSF52833">
    <property type="entry name" value="Thioredoxin-like"/>
    <property type="match status" value="1"/>
</dbReference>
<feature type="binding site" evidence="9">
    <location>
        <position position="122"/>
    </location>
    <ligand>
        <name>[2Fe-2S] cluster</name>
        <dbReference type="ChEBI" id="CHEBI:190135"/>
    </ligand>
</feature>
<evidence type="ECO:0000256" key="9">
    <source>
        <dbReference type="PIRSR" id="PIRSR000216-1"/>
    </source>
</evidence>
<dbReference type="GO" id="GO:1902494">
    <property type="term" value="C:catalytic complex"/>
    <property type="evidence" value="ECO:0007669"/>
    <property type="project" value="UniProtKB-ARBA"/>
</dbReference>
<evidence type="ECO:0000313" key="14">
    <source>
        <dbReference type="WormBase" id="SRAE_1000136700"/>
    </source>
</evidence>
<dbReference type="GO" id="GO:0051537">
    <property type="term" value="F:2 iron, 2 sulfur cluster binding"/>
    <property type="evidence" value="ECO:0007669"/>
    <property type="project" value="UniProtKB-KW"/>
</dbReference>
<dbReference type="FunFam" id="3.40.30.10:FF:000022">
    <property type="entry name" value="NADH dehydrogenase flavoprotein 2, mitochondrial"/>
    <property type="match status" value="1"/>
</dbReference>
<dbReference type="OMA" id="IMSIYPE"/>
<evidence type="ECO:0000313" key="13">
    <source>
        <dbReference type="WBParaSite" id="SRAE_1000136700.1"/>
    </source>
</evidence>
<dbReference type="InterPro" id="IPR036249">
    <property type="entry name" value="Thioredoxin-like_sf"/>
</dbReference>
<reference evidence="11 12" key="1">
    <citation type="submission" date="2014-09" db="EMBL/GenBank/DDBJ databases">
        <authorList>
            <person name="Martin A.A."/>
        </authorList>
    </citation>
    <scope>NUCLEOTIDE SEQUENCE</scope>
    <source>
        <strain evidence="12">ED321</strain>
        <strain evidence="11">ED321 Heterogonic</strain>
    </source>
</reference>
<gene>
    <name evidence="11 13 14" type="ORF">SRAE_1000136700</name>
</gene>
<name>A0A090L4Q2_STRRB</name>
<dbReference type="Gene3D" id="1.10.10.1590">
    <property type="entry name" value="NADH-quinone oxidoreductase subunit E"/>
    <property type="match status" value="1"/>
</dbReference>
<keyword evidence="12" id="KW-1185">Reference proteome</keyword>
<dbReference type="NCBIfam" id="NF005725">
    <property type="entry name" value="PRK07539.1-5"/>
    <property type="match status" value="1"/>
</dbReference>
<evidence type="ECO:0000256" key="3">
    <source>
        <dbReference type="ARBA" id="ARBA00022723"/>
    </source>
</evidence>
<evidence type="ECO:0000256" key="2">
    <source>
        <dbReference type="ARBA" id="ARBA00022714"/>
    </source>
</evidence>
<reference evidence="13" key="2">
    <citation type="submission" date="2020-12" db="UniProtKB">
        <authorList>
            <consortium name="WormBaseParasite"/>
        </authorList>
    </citation>
    <scope>IDENTIFICATION</scope>
</reference>
<dbReference type="RefSeq" id="XP_024502304.1">
    <property type="nucleotide sequence ID" value="XM_024648313.1"/>
</dbReference>
<dbReference type="GO" id="GO:0046872">
    <property type="term" value="F:metal ion binding"/>
    <property type="evidence" value="ECO:0007669"/>
    <property type="project" value="UniProtKB-KW"/>
</dbReference>
<dbReference type="FunFam" id="1.10.10.1590:FF:000001">
    <property type="entry name" value="NADH-quinone oxidoreductase subunit E"/>
    <property type="match status" value="1"/>
</dbReference>
<keyword evidence="3 9" id="KW-0479">Metal-binding</keyword>
<dbReference type="EMBL" id="LN609528">
    <property type="protein sequence ID" value="CEF63102.1"/>
    <property type="molecule type" value="Genomic_DNA"/>
</dbReference>
<proteinExistence type="inferred from homology"/>
<dbReference type="PANTHER" id="PTHR10371">
    <property type="entry name" value="NADH DEHYDROGENASE UBIQUINONE FLAVOPROTEIN 2, MITOCHONDRIAL"/>
    <property type="match status" value="1"/>
</dbReference>
<keyword evidence="7" id="KW-0520">NAD</keyword>
<feature type="compositionally biased region" description="Polar residues" evidence="10">
    <location>
        <begin position="216"/>
        <end position="225"/>
    </location>
</feature>
<feature type="binding site" evidence="9">
    <location>
        <position position="127"/>
    </location>
    <ligand>
        <name>[2Fe-2S] cluster</name>
        <dbReference type="ChEBI" id="CHEBI:190135"/>
    </ligand>
</feature>
<dbReference type="PROSITE" id="PS01099">
    <property type="entry name" value="COMPLEX1_24K"/>
    <property type="match status" value="1"/>
</dbReference>
<evidence type="ECO:0000313" key="12">
    <source>
        <dbReference type="Proteomes" id="UP000035682"/>
    </source>
</evidence>
<evidence type="ECO:0000256" key="8">
    <source>
        <dbReference type="ARBA" id="ARBA00034078"/>
    </source>
</evidence>
<keyword evidence="4" id="KW-1278">Translocase</keyword>
<dbReference type="InterPro" id="IPR042128">
    <property type="entry name" value="NuoE_dom"/>
</dbReference>
<dbReference type="Proteomes" id="UP000035682">
    <property type="component" value="Unplaced"/>
</dbReference>
<dbReference type="WormBase" id="SRAE_1000136700">
    <property type="protein sequence ID" value="SRP03256"/>
    <property type="gene ID" value="WBGene00257972"/>
</dbReference>
<dbReference type="GO" id="GO:0005743">
    <property type="term" value="C:mitochondrial inner membrane"/>
    <property type="evidence" value="ECO:0007669"/>
    <property type="project" value="UniProtKB-ARBA"/>
</dbReference>
<dbReference type="Gene3D" id="3.40.30.10">
    <property type="entry name" value="Glutaredoxin"/>
    <property type="match status" value="1"/>
</dbReference>
<sequence>MQSLKSISRISQQNVMAKRFGGHGLAVHRDSKLNNPKIPFKFTDENMKRVQAILNIYPEGHKSGATMPLLDIAQRQYGWLPISAMNEVARLLGIPRMRCYEVASFYTMYNRDPVGKNFVQVCTTTPCMLRGAETIVDAFSKNLGIKAGHSTEDGLFTLVEVECLGACANAPMVQINDDFFEDLTVSDVKDIVDEIKAGKRPFPGPRSGRCAAEPLTGQTTLTSEPTGPGFKIQPGL</sequence>
<protein>
    <submittedName>
        <fullName evidence="11 13">NADH dehydrogenase [ubiquinone] flavoprotein 2, mitochondrial</fullName>
    </submittedName>
</protein>
<evidence type="ECO:0000256" key="5">
    <source>
        <dbReference type="ARBA" id="ARBA00023004"/>
    </source>
</evidence>
<evidence type="ECO:0000256" key="10">
    <source>
        <dbReference type="SAM" id="MobiDB-lite"/>
    </source>
</evidence>
<dbReference type="NCBIfam" id="TIGR01958">
    <property type="entry name" value="nuoE_fam"/>
    <property type="match status" value="1"/>
</dbReference>
<feature type="binding site" evidence="9">
    <location>
        <position position="167"/>
    </location>
    <ligand>
        <name>[2Fe-2S] cluster</name>
        <dbReference type="ChEBI" id="CHEBI:190135"/>
    </ligand>
</feature>
<dbReference type="GeneID" id="36375467"/>
<comment type="similarity">
    <text evidence="1">Belongs to the complex I 24 kDa subunit family.</text>
</comment>
<dbReference type="InterPro" id="IPR041921">
    <property type="entry name" value="NuoE_N"/>
</dbReference>
<dbReference type="eggNOG" id="KOG3196">
    <property type="taxonomic scope" value="Eukaryota"/>
</dbReference>